<dbReference type="AlphaFoldDB" id="A0AAV4LTF2"/>
<gene>
    <name evidence="2" type="ORF">BcabD6B2_25650</name>
</gene>
<keyword evidence="3" id="KW-1185">Reference proteome</keyword>
<dbReference type="RefSeq" id="XP_067715199.1">
    <property type="nucleotide sequence ID" value="XM_067859098.1"/>
</dbReference>
<proteinExistence type="predicted"/>
<accession>A0AAV4LTF2</accession>
<feature type="chain" id="PRO_5043652104" evidence="1">
    <location>
        <begin position="22"/>
        <end position="347"/>
    </location>
</feature>
<reference evidence="2 3" key="1">
    <citation type="submission" date="2021-06" db="EMBL/GenBank/DDBJ databases">
        <title>Genome sequence of Babesia caballi.</title>
        <authorList>
            <person name="Yamagishi J."/>
            <person name="Kidaka T."/>
            <person name="Ochi A."/>
        </authorList>
    </citation>
    <scope>NUCLEOTIDE SEQUENCE [LARGE SCALE GENOMIC DNA]</scope>
    <source>
        <strain evidence="2">USDA-D6B2</strain>
    </source>
</reference>
<protein>
    <submittedName>
        <fullName evidence="2">12D3 antigen</fullName>
    </submittedName>
</protein>
<comment type="caution">
    <text evidence="2">The sequence shown here is derived from an EMBL/GenBank/DDBJ whole genome shotgun (WGS) entry which is preliminary data.</text>
</comment>
<dbReference type="Proteomes" id="UP001497744">
    <property type="component" value="Unassembled WGS sequence"/>
</dbReference>
<sequence length="347" mass="38439">MLYPGSFCVLLFLLTHGYVSGFIYRAIPMYEANDKLTSHNVAIGDAMVVVDRNAVGKTCRTMLSGGYIVNPYIQRCPIGKSMCGPDMDKSLGMCADFSGCYTISMKTRACTCMAGYFGNPYVKCFKHCDTDHDCPSPYAECRKDGNEKIKRCKCKEGCPGDGVICKPNNICTDDKENAETHRKCLQTSTKDKSYVCDDGYYLDTYYKCVQIVNLKEVELVSVVANNFVDGSRIDVGKCFSMEINKENGESHFYQMNSGDAIVVKGKIVTTPQLYLVFEIKKNDIIAFAMLDTDHTKLTKLFTISNGLNGCHVDGVTKYSPTGVRMTPSHVKVEVKKIGESDGAIDEL</sequence>
<evidence type="ECO:0000313" key="3">
    <source>
        <dbReference type="Proteomes" id="UP001497744"/>
    </source>
</evidence>
<evidence type="ECO:0000256" key="1">
    <source>
        <dbReference type="SAM" id="SignalP"/>
    </source>
</evidence>
<keyword evidence="1" id="KW-0732">Signal</keyword>
<name>A0AAV4LTF2_BABCB</name>
<dbReference type="EMBL" id="BPLF01000002">
    <property type="protein sequence ID" value="GIX63130.1"/>
    <property type="molecule type" value="Genomic_DNA"/>
</dbReference>
<dbReference type="GeneID" id="94194611"/>
<evidence type="ECO:0000313" key="2">
    <source>
        <dbReference type="EMBL" id="GIX63130.1"/>
    </source>
</evidence>
<feature type="signal peptide" evidence="1">
    <location>
        <begin position="1"/>
        <end position="21"/>
    </location>
</feature>
<organism evidence="2 3">
    <name type="scientific">Babesia caballi</name>
    <dbReference type="NCBI Taxonomy" id="5871"/>
    <lineage>
        <taxon>Eukaryota</taxon>
        <taxon>Sar</taxon>
        <taxon>Alveolata</taxon>
        <taxon>Apicomplexa</taxon>
        <taxon>Aconoidasida</taxon>
        <taxon>Piroplasmida</taxon>
        <taxon>Babesiidae</taxon>
        <taxon>Babesia</taxon>
    </lineage>
</organism>